<dbReference type="AlphaFoldDB" id="A0A3A1ND58"/>
<reference evidence="8 10" key="2">
    <citation type="submission" date="2019-07" db="EMBL/GenBank/DDBJ databases">
        <title>Draft genome of two Muricauda strains isolated from deep sea.</title>
        <authorList>
            <person name="Sun C."/>
        </authorList>
    </citation>
    <scope>NUCLEOTIDE SEQUENCE [LARGE SCALE GENOMIC DNA]</scope>
    <source>
        <strain evidence="8 10">72</strain>
    </source>
</reference>
<comment type="caution">
    <text evidence="7">The sequence shown here is derived from an EMBL/GenBank/DDBJ whole genome shotgun (WGS) entry which is preliminary data.</text>
</comment>
<dbReference type="InterPro" id="IPR013325">
    <property type="entry name" value="RNA_pol_sigma_r2"/>
</dbReference>
<protein>
    <submittedName>
        <fullName evidence="7">RNA polymerase sigma-70 factor</fullName>
    </submittedName>
</protein>
<dbReference type="InterPro" id="IPR013249">
    <property type="entry name" value="RNA_pol_sigma70_r4_t2"/>
</dbReference>
<dbReference type="Pfam" id="PF08281">
    <property type="entry name" value="Sigma70_r4_2"/>
    <property type="match status" value="1"/>
</dbReference>
<dbReference type="EMBL" id="QXFI01000036">
    <property type="protein sequence ID" value="RIV42266.1"/>
    <property type="molecule type" value="Genomic_DNA"/>
</dbReference>
<dbReference type="Gene3D" id="1.10.1740.10">
    <property type="match status" value="1"/>
</dbReference>
<dbReference type="Pfam" id="PF04542">
    <property type="entry name" value="Sigma70_r2"/>
    <property type="match status" value="1"/>
</dbReference>
<dbReference type="RefSeq" id="WP_119649355.1">
    <property type="nucleotide sequence ID" value="NZ_QXFI01000036.1"/>
</dbReference>
<dbReference type="PANTHER" id="PTHR43133">
    <property type="entry name" value="RNA POLYMERASE ECF-TYPE SIGMA FACTO"/>
    <property type="match status" value="1"/>
</dbReference>
<evidence type="ECO:0000256" key="1">
    <source>
        <dbReference type="ARBA" id="ARBA00010641"/>
    </source>
</evidence>
<dbReference type="EMBL" id="VNWK01000036">
    <property type="protein sequence ID" value="TXJ91155.1"/>
    <property type="molecule type" value="Genomic_DNA"/>
</dbReference>
<evidence type="ECO:0000313" key="7">
    <source>
        <dbReference type="EMBL" id="RIV42266.1"/>
    </source>
</evidence>
<name>A0A3A1ND58_9FLAO</name>
<evidence type="ECO:0000313" key="8">
    <source>
        <dbReference type="EMBL" id="TXJ91155.1"/>
    </source>
</evidence>
<dbReference type="SUPFAM" id="SSF88659">
    <property type="entry name" value="Sigma3 and sigma4 domains of RNA polymerase sigma factors"/>
    <property type="match status" value="1"/>
</dbReference>
<dbReference type="InterPro" id="IPR036388">
    <property type="entry name" value="WH-like_DNA-bd_sf"/>
</dbReference>
<evidence type="ECO:0000256" key="3">
    <source>
        <dbReference type="ARBA" id="ARBA00023082"/>
    </source>
</evidence>
<comment type="similarity">
    <text evidence="1">Belongs to the sigma-70 factor family. ECF subfamily.</text>
</comment>
<dbReference type="PANTHER" id="PTHR43133:SF46">
    <property type="entry name" value="RNA POLYMERASE SIGMA-70 FACTOR ECF SUBFAMILY"/>
    <property type="match status" value="1"/>
</dbReference>
<keyword evidence="10" id="KW-1185">Reference proteome</keyword>
<dbReference type="NCBIfam" id="TIGR02985">
    <property type="entry name" value="Sig70_bacteroi1"/>
    <property type="match status" value="1"/>
</dbReference>
<reference evidence="7 9" key="1">
    <citation type="submission" date="2018-08" db="EMBL/GenBank/DDBJ databases">
        <title>Proposal of Muricauda 72 sp.nov. and Muricauda NH166 sp.nov., isolated from seawater.</title>
        <authorList>
            <person name="Cheng H."/>
            <person name="Wu Y.-H."/>
            <person name="Guo L.-L."/>
            <person name="Xu X.-W."/>
        </authorList>
    </citation>
    <scope>NUCLEOTIDE SEQUENCE [LARGE SCALE GENOMIC DNA]</scope>
    <source>
        <strain evidence="7 9">72</strain>
    </source>
</reference>
<dbReference type="OrthoDB" id="1100095at2"/>
<sequence length="206" mass="24385">MKSAFEDQLELIRHLKEGDESAFNHLMDLYHHKLCVYAHSLAHDKDIAEDIVQNVFVRIWEKRKKLKDDFALSNFLYKSVFNEFVDAYRTRKFVTRLDKKYLEALDYVIEEDEEAVEKLYKLVLKEIKNLPPKCREIFLMSKRDGLTNMEIASLQNVSLKTVEAHITQGFKRIRENLQSDMDINPILFLLFSPFLHSKNNFKVSLP</sequence>
<evidence type="ECO:0000259" key="5">
    <source>
        <dbReference type="Pfam" id="PF04542"/>
    </source>
</evidence>
<dbReference type="GO" id="GO:0016987">
    <property type="term" value="F:sigma factor activity"/>
    <property type="evidence" value="ECO:0007669"/>
    <property type="project" value="UniProtKB-KW"/>
</dbReference>
<dbReference type="Proteomes" id="UP000266691">
    <property type="component" value="Unassembled WGS sequence"/>
</dbReference>
<dbReference type="GO" id="GO:0006352">
    <property type="term" value="P:DNA-templated transcription initiation"/>
    <property type="evidence" value="ECO:0007669"/>
    <property type="project" value="InterPro"/>
</dbReference>
<feature type="domain" description="RNA polymerase sigma-70 region 2" evidence="5">
    <location>
        <begin position="27"/>
        <end position="92"/>
    </location>
</feature>
<accession>A0A3A1ND58</accession>
<dbReference type="Proteomes" id="UP000321621">
    <property type="component" value="Unassembled WGS sequence"/>
</dbReference>
<keyword evidence="4" id="KW-0804">Transcription</keyword>
<gene>
    <name evidence="7" type="ORF">D2V05_19475</name>
    <name evidence="8" type="ORF">FQ017_19315</name>
</gene>
<keyword evidence="2" id="KW-0805">Transcription regulation</keyword>
<dbReference type="InterPro" id="IPR013324">
    <property type="entry name" value="RNA_pol_sigma_r3/r4-like"/>
</dbReference>
<evidence type="ECO:0000256" key="4">
    <source>
        <dbReference type="ARBA" id="ARBA00023163"/>
    </source>
</evidence>
<dbReference type="Gene3D" id="1.10.10.10">
    <property type="entry name" value="Winged helix-like DNA-binding domain superfamily/Winged helix DNA-binding domain"/>
    <property type="match status" value="1"/>
</dbReference>
<dbReference type="InterPro" id="IPR039425">
    <property type="entry name" value="RNA_pol_sigma-70-like"/>
</dbReference>
<proteinExistence type="inferred from homology"/>
<keyword evidence="3" id="KW-0731">Sigma factor</keyword>
<dbReference type="InterPro" id="IPR007627">
    <property type="entry name" value="RNA_pol_sigma70_r2"/>
</dbReference>
<feature type="domain" description="RNA polymerase sigma factor 70 region 4 type 2" evidence="6">
    <location>
        <begin position="123"/>
        <end position="173"/>
    </location>
</feature>
<evidence type="ECO:0000259" key="6">
    <source>
        <dbReference type="Pfam" id="PF08281"/>
    </source>
</evidence>
<evidence type="ECO:0000313" key="10">
    <source>
        <dbReference type="Proteomes" id="UP000321621"/>
    </source>
</evidence>
<dbReference type="InterPro" id="IPR014327">
    <property type="entry name" value="RNA_pol_sigma70_bacteroid"/>
</dbReference>
<evidence type="ECO:0000313" key="9">
    <source>
        <dbReference type="Proteomes" id="UP000266691"/>
    </source>
</evidence>
<evidence type="ECO:0000256" key="2">
    <source>
        <dbReference type="ARBA" id="ARBA00023015"/>
    </source>
</evidence>
<dbReference type="NCBIfam" id="TIGR02937">
    <property type="entry name" value="sigma70-ECF"/>
    <property type="match status" value="1"/>
</dbReference>
<dbReference type="InterPro" id="IPR014284">
    <property type="entry name" value="RNA_pol_sigma-70_dom"/>
</dbReference>
<dbReference type="SUPFAM" id="SSF88946">
    <property type="entry name" value="Sigma2 domain of RNA polymerase sigma factors"/>
    <property type="match status" value="1"/>
</dbReference>
<organism evidence="7 9">
    <name type="scientific">Flagellimonas pelagia</name>
    <dbReference type="NCBI Taxonomy" id="2306998"/>
    <lineage>
        <taxon>Bacteria</taxon>
        <taxon>Pseudomonadati</taxon>
        <taxon>Bacteroidota</taxon>
        <taxon>Flavobacteriia</taxon>
        <taxon>Flavobacteriales</taxon>
        <taxon>Flavobacteriaceae</taxon>
        <taxon>Flagellimonas</taxon>
    </lineage>
</organism>
<dbReference type="GO" id="GO:0003677">
    <property type="term" value="F:DNA binding"/>
    <property type="evidence" value="ECO:0007669"/>
    <property type="project" value="InterPro"/>
</dbReference>